<keyword evidence="9" id="KW-1185">Reference proteome</keyword>
<dbReference type="InterPro" id="IPR031693">
    <property type="entry name" value="Sin3_C"/>
</dbReference>
<name>A0AAD7FUJ3_9AGAR</name>
<evidence type="ECO:0000256" key="5">
    <source>
        <dbReference type="PROSITE-ProRule" id="PRU00810"/>
    </source>
</evidence>
<evidence type="ECO:0000256" key="4">
    <source>
        <dbReference type="ARBA" id="ARBA00023242"/>
    </source>
</evidence>
<dbReference type="GO" id="GO:0000122">
    <property type="term" value="P:negative regulation of transcription by RNA polymerase II"/>
    <property type="evidence" value="ECO:0007669"/>
    <property type="project" value="TreeGrafter"/>
</dbReference>
<dbReference type="FunFam" id="1.20.1160.11:FF:000001">
    <property type="entry name" value="Paired amphipathic helix protein Sin3"/>
    <property type="match status" value="1"/>
</dbReference>
<evidence type="ECO:0000313" key="8">
    <source>
        <dbReference type="EMBL" id="KAJ7638297.1"/>
    </source>
</evidence>
<dbReference type="SMART" id="SM00761">
    <property type="entry name" value="HDAC_interact"/>
    <property type="match status" value="1"/>
</dbReference>
<dbReference type="PANTHER" id="PTHR12346:SF0">
    <property type="entry name" value="SIN3A, ISOFORM G"/>
    <property type="match status" value="1"/>
</dbReference>
<keyword evidence="4 5" id="KW-0539">Nucleus</keyword>
<feature type="region of interest" description="Disordered" evidence="6">
    <location>
        <begin position="1"/>
        <end position="65"/>
    </location>
</feature>
<dbReference type="Pfam" id="PF08295">
    <property type="entry name" value="Sin3_corepress"/>
    <property type="match status" value="1"/>
</dbReference>
<dbReference type="InterPro" id="IPR003822">
    <property type="entry name" value="PAH"/>
</dbReference>
<dbReference type="InterPro" id="IPR036600">
    <property type="entry name" value="PAH_sf"/>
</dbReference>
<dbReference type="SUPFAM" id="SSF47762">
    <property type="entry name" value="PAH2 domain"/>
    <property type="match status" value="3"/>
</dbReference>
<dbReference type="InterPro" id="IPR013194">
    <property type="entry name" value="HDAC_interact_dom"/>
</dbReference>
<evidence type="ECO:0000259" key="7">
    <source>
        <dbReference type="SMART" id="SM00761"/>
    </source>
</evidence>
<dbReference type="GO" id="GO:0003714">
    <property type="term" value="F:transcription corepressor activity"/>
    <property type="evidence" value="ECO:0007669"/>
    <property type="project" value="InterPro"/>
</dbReference>
<dbReference type="Gene3D" id="1.20.1160.11">
    <property type="entry name" value="Paired amphipathic helix"/>
    <property type="match status" value="3"/>
</dbReference>
<dbReference type="GO" id="GO:0010628">
    <property type="term" value="P:positive regulation of gene expression"/>
    <property type="evidence" value="ECO:0007669"/>
    <property type="project" value="UniProtKB-ARBA"/>
</dbReference>
<evidence type="ECO:0000256" key="1">
    <source>
        <dbReference type="ARBA" id="ARBA00004123"/>
    </source>
</evidence>
<feature type="compositionally biased region" description="Polar residues" evidence="6">
    <location>
        <begin position="1"/>
        <end position="10"/>
    </location>
</feature>
<evidence type="ECO:0000313" key="9">
    <source>
        <dbReference type="Proteomes" id="UP001221142"/>
    </source>
</evidence>
<dbReference type="FunFam" id="1.20.1160.11:FF:000003">
    <property type="entry name" value="Paired amphipathic helix SIN3-like protein"/>
    <property type="match status" value="1"/>
</dbReference>
<comment type="subcellular location">
    <subcellularLocation>
        <location evidence="1 5">Nucleus</location>
    </subcellularLocation>
</comment>
<feature type="region of interest" description="Disordered" evidence="6">
    <location>
        <begin position="341"/>
        <end position="423"/>
    </location>
</feature>
<proteinExistence type="predicted"/>
<feature type="region of interest" description="Disordered" evidence="6">
    <location>
        <begin position="806"/>
        <end position="833"/>
    </location>
</feature>
<feature type="compositionally biased region" description="Polar residues" evidence="6">
    <location>
        <begin position="816"/>
        <end position="828"/>
    </location>
</feature>
<feature type="region of interest" description="Disordered" evidence="6">
    <location>
        <begin position="502"/>
        <end position="532"/>
    </location>
</feature>
<dbReference type="Pfam" id="PF02671">
    <property type="entry name" value="PAH"/>
    <property type="match status" value="3"/>
</dbReference>
<keyword evidence="3" id="KW-0677">Repeat</keyword>
<keyword evidence="2" id="KW-0678">Repressor</keyword>
<feature type="compositionally biased region" description="Basic residues" evidence="6">
    <location>
        <begin position="379"/>
        <end position="389"/>
    </location>
</feature>
<accession>A0AAD7FUJ3</accession>
<sequence>MEDVQPNLNNMPDRADGLVSPSPRPASPRSILNPPRSPPLRALPQPKAASPAPSRNSPDSNRPLNVTDALSYLDAVKNQFQDQPEVYNRFLDIMKDFKSQVIDTPGVIQRVSQLFHGNPNLIQGFNTFLPLGYRIDVSHSDHTITVTTPTGTSTQNTDYSHGQYSRVAREIPGLGPNIADPMPFAGIRTPVPVLPPMSSGPASRSLNPLYHVPQQLPRQATFEPPPFGAGNPNHPQTQTNAAASFLGNLNNSNPNAPEKHQTPSGEFNHAIQYLNKIKVRYTDDPNTYKQFLDILQAYQKEQKHMKNSQVYAQVQHLFRDAPDLWGEFKVFLPEMVGRLPHHASWPMDDKPVKKSAQPVKRKRRVEKDSTPVPPAKPARPAKKPKHHHKPEGSPSSFSGYMGGHSPPPSQMAPPSQLHQPIPSLASASSSDKLLFFDRAKKALENRHVFEEFMKLLSLYSKDVIDMKTLIDQTRDAFLGDGELMGEFKELVGWEGGPDAAIERGPPGSVRTGPPEALSALPADDGEGPSYRRIPESESRLACSGRDELCRSVLNDEWVSHPTWASEDAGFMSHKKNSFEEALHKSEEERHEYHVQIAALTRTIAHFEPLALRIDDMNPEERAKLRLKPDFGGPAKGLYHRIIKKIYGRDGGVEIIQALQDCPTVAVPVVLGRLKQKDEEWRRAQREWGRTWREVDAKNFYKSLDHQGISFKVNDKKNITAKFFVGDIEALKSAQEPHWAKTLPAQLEYSFQDTFVLHDSLKMVYSFLDHSQGQYSALERRSVESFLRRFVPLLCMYPAAEFNAACGPQQEEDSGGRRSNGSAHSTSNGIGVAPGDLRKKLLRTAQEKNNESANASRAQSQAPVDKADLWIKETTVVTESVNGSAPHARLFFANTTFYALLRLLQLLYSRLAMCKVIGQNLAHETHASLLVNPVASALGLDDPAGPPVVLAQTIQPLGAKEAEADGPPNVVYMYLLDSCEKVFDNELDQATFEEHMRWFFGEKAYHLFTIDKVITALVKQVLTIAGDNKCQELWTLLQNANSTAGMSETDIVKYRREAERHVGQDDHLYRVEWSRDERALRLSLIAAHDPSVEGGDRWREYVTTYAMRLPTEWNPPGPVDEDGERIPTVPFFRRTRRAGVRAAVVADTMCVRIVAPVYKIVYEAGAEDFIWSGTRPEETRVRAAAERRRTSLGERFS</sequence>
<protein>
    <submittedName>
        <fullName evidence="8">Histone deacetylase complex, SIN3 component</fullName>
    </submittedName>
</protein>
<dbReference type="AlphaFoldDB" id="A0AAD7FUJ3"/>
<feature type="compositionally biased region" description="Polar residues" evidence="6">
    <location>
        <begin position="53"/>
        <end position="64"/>
    </location>
</feature>
<dbReference type="Proteomes" id="UP001221142">
    <property type="component" value="Unassembled WGS sequence"/>
</dbReference>
<evidence type="ECO:0000256" key="2">
    <source>
        <dbReference type="ARBA" id="ARBA00022491"/>
    </source>
</evidence>
<dbReference type="GO" id="GO:0033698">
    <property type="term" value="C:Rpd3L complex"/>
    <property type="evidence" value="ECO:0007669"/>
    <property type="project" value="UniProtKB-ARBA"/>
</dbReference>
<dbReference type="PROSITE" id="PS51477">
    <property type="entry name" value="PAH"/>
    <property type="match status" value="2"/>
</dbReference>
<comment type="caution">
    <text evidence="8">The sequence shown here is derived from an EMBL/GenBank/DDBJ whole genome shotgun (WGS) entry which is preliminary data.</text>
</comment>
<organism evidence="8 9">
    <name type="scientific">Roridomyces roridus</name>
    <dbReference type="NCBI Taxonomy" id="1738132"/>
    <lineage>
        <taxon>Eukaryota</taxon>
        <taxon>Fungi</taxon>
        <taxon>Dikarya</taxon>
        <taxon>Basidiomycota</taxon>
        <taxon>Agaricomycotina</taxon>
        <taxon>Agaricomycetes</taxon>
        <taxon>Agaricomycetidae</taxon>
        <taxon>Agaricales</taxon>
        <taxon>Marasmiineae</taxon>
        <taxon>Mycenaceae</taxon>
        <taxon>Roridomyces</taxon>
    </lineage>
</organism>
<reference evidence="8" key="1">
    <citation type="submission" date="2023-03" db="EMBL/GenBank/DDBJ databases">
        <title>Massive genome expansion in bonnet fungi (Mycena s.s.) driven by repeated elements and novel gene families across ecological guilds.</title>
        <authorList>
            <consortium name="Lawrence Berkeley National Laboratory"/>
            <person name="Harder C.B."/>
            <person name="Miyauchi S."/>
            <person name="Viragh M."/>
            <person name="Kuo A."/>
            <person name="Thoen E."/>
            <person name="Andreopoulos B."/>
            <person name="Lu D."/>
            <person name="Skrede I."/>
            <person name="Drula E."/>
            <person name="Henrissat B."/>
            <person name="Morin E."/>
            <person name="Kohler A."/>
            <person name="Barry K."/>
            <person name="LaButti K."/>
            <person name="Morin E."/>
            <person name="Salamov A."/>
            <person name="Lipzen A."/>
            <person name="Mereny Z."/>
            <person name="Hegedus B."/>
            <person name="Baldrian P."/>
            <person name="Stursova M."/>
            <person name="Weitz H."/>
            <person name="Taylor A."/>
            <person name="Grigoriev I.V."/>
            <person name="Nagy L.G."/>
            <person name="Martin F."/>
            <person name="Kauserud H."/>
        </authorList>
    </citation>
    <scope>NUCLEOTIDE SEQUENCE</scope>
    <source>
        <strain evidence="8">9284</strain>
    </source>
</reference>
<feature type="domain" description="Histone deacetylase interacting" evidence="7">
    <location>
        <begin position="524"/>
        <end position="623"/>
    </location>
</feature>
<gene>
    <name evidence="8" type="ORF">FB45DRAFT_398653</name>
</gene>
<dbReference type="InterPro" id="IPR039774">
    <property type="entry name" value="Sin3-like"/>
</dbReference>
<dbReference type="PANTHER" id="PTHR12346">
    <property type="entry name" value="SIN3B-RELATED"/>
    <property type="match status" value="1"/>
</dbReference>
<evidence type="ECO:0000256" key="6">
    <source>
        <dbReference type="SAM" id="MobiDB-lite"/>
    </source>
</evidence>
<dbReference type="Pfam" id="PF16879">
    <property type="entry name" value="Sin3a_C"/>
    <property type="match status" value="1"/>
</dbReference>
<evidence type="ECO:0000256" key="3">
    <source>
        <dbReference type="ARBA" id="ARBA00022737"/>
    </source>
</evidence>
<dbReference type="EMBL" id="JARKIF010000005">
    <property type="protein sequence ID" value="KAJ7638297.1"/>
    <property type="molecule type" value="Genomic_DNA"/>
</dbReference>